<dbReference type="InterPro" id="IPR036682">
    <property type="entry name" value="OS_D_A10/PebIII_sf"/>
</dbReference>
<comment type="caution">
    <text evidence="2">The sequence shown here is derived from an EMBL/GenBank/DDBJ whole genome shotgun (WGS) entry which is preliminary data.</text>
</comment>
<protein>
    <recommendedName>
        <fullName evidence="4">Chemosensory protein</fullName>
    </recommendedName>
</protein>
<evidence type="ECO:0008006" key="4">
    <source>
        <dbReference type="Google" id="ProtNLM"/>
    </source>
</evidence>
<feature type="signal peptide" evidence="1">
    <location>
        <begin position="1"/>
        <end position="18"/>
    </location>
</feature>
<dbReference type="PANTHER" id="PTHR11257:SF13">
    <property type="entry name" value="GEO07322P1"/>
    <property type="match status" value="1"/>
</dbReference>
<dbReference type="Pfam" id="PF03392">
    <property type="entry name" value="OS-D"/>
    <property type="match status" value="1"/>
</dbReference>
<gene>
    <name evidence="2" type="ORF">HHI36_000097</name>
</gene>
<dbReference type="Proteomes" id="UP001516400">
    <property type="component" value="Unassembled WGS sequence"/>
</dbReference>
<evidence type="ECO:0000313" key="3">
    <source>
        <dbReference type="Proteomes" id="UP001516400"/>
    </source>
</evidence>
<dbReference type="PANTHER" id="PTHR11257">
    <property type="entry name" value="CHEMOSENSORY PROTEIN-RELATED"/>
    <property type="match status" value="1"/>
</dbReference>
<accession>A0ABD2P4B1</accession>
<dbReference type="Gene3D" id="1.10.2080.10">
    <property type="entry name" value="Insect odorant-binding protein A10/Ejaculatory bulb-specific protein 3"/>
    <property type="match status" value="1"/>
</dbReference>
<evidence type="ECO:0000313" key="2">
    <source>
        <dbReference type="EMBL" id="KAL3285567.1"/>
    </source>
</evidence>
<dbReference type="AlphaFoldDB" id="A0ABD2P4B1"/>
<dbReference type="EMBL" id="JABFTP020000185">
    <property type="protein sequence ID" value="KAL3285567.1"/>
    <property type="molecule type" value="Genomic_DNA"/>
</dbReference>
<feature type="chain" id="PRO_5044868222" description="Chemosensory protein" evidence="1">
    <location>
        <begin position="19"/>
        <end position="132"/>
    </location>
</feature>
<sequence>MNTLGVVLFFTYAAFVLSQDSPYTTKYDNIDIDRILGNDRILTNYIKCMMDQGSCTAEGRDLKRTLPDALQRGCDKCSPKQKEISEKVVRHLTQKRPKDWEKLVKKYDPQGVYKKKFEEFRAQAEKNGKAKA</sequence>
<evidence type="ECO:0000256" key="1">
    <source>
        <dbReference type="SAM" id="SignalP"/>
    </source>
</evidence>
<dbReference type="SUPFAM" id="SSF100910">
    <property type="entry name" value="Chemosensory protein Csp2"/>
    <property type="match status" value="1"/>
</dbReference>
<organism evidence="2 3">
    <name type="scientific">Cryptolaemus montrouzieri</name>
    <dbReference type="NCBI Taxonomy" id="559131"/>
    <lineage>
        <taxon>Eukaryota</taxon>
        <taxon>Metazoa</taxon>
        <taxon>Ecdysozoa</taxon>
        <taxon>Arthropoda</taxon>
        <taxon>Hexapoda</taxon>
        <taxon>Insecta</taxon>
        <taxon>Pterygota</taxon>
        <taxon>Neoptera</taxon>
        <taxon>Endopterygota</taxon>
        <taxon>Coleoptera</taxon>
        <taxon>Polyphaga</taxon>
        <taxon>Cucujiformia</taxon>
        <taxon>Coccinelloidea</taxon>
        <taxon>Coccinellidae</taxon>
        <taxon>Scymninae</taxon>
        <taxon>Scymnini</taxon>
        <taxon>Cryptolaemus</taxon>
    </lineage>
</organism>
<name>A0ABD2P4B1_9CUCU</name>
<dbReference type="InterPro" id="IPR005055">
    <property type="entry name" value="A10/PebIII"/>
</dbReference>
<reference evidence="2 3" key="1">
    <citation type="journal article" date="2021" name="BMC Biol.">
        <title>Horizontally acquired antibacterial genes associated with adaptive radiation of ladybird beetles.</title>
        <authorList>
            <person name="Li H.S."/>
            <person name="Tang X.F."/>
            <person name="Huang Y.H."/>
            <person name="Xu Z.Y."/>
            <person name="Chen M.L."/>
            <person name="Du X.Y."/>
            <person name="Qiu B.Y."/>
            <person name="Chen P.T."/>
            <person name="Zhang W."/>
            <person name="Slipinski A."/>
            <person name="Escalona H.E."/>
            <person name="Waterhouse R.M."/>
            <person name="Zwick A."/>
            <person name="Pang H."/>
        </authorList>
    </citation>
    <scope>NUCLEOTIDE SEQUENCE [LARGE SCALE GENOMIC DNA]</scope>
    <source>
        <strain evidence="2">SYSU2018</strain>
    </source>
</reference>
<proteinExistence type="predicted"/>
<keyword evidence="1" id="KW-0732">Signal</keyword>
<keyword evidence="3" id="KW-1185">Reference proteome</keyword>